<sequence length="93" mass="10112">MASSSDGVSDRPLGRGIRVRMSALGRARHPRYGNREGVIVGQGSPSSWRVKFDDRKTVQAIHQDYLERAGSPGQRFDTVDVQSSSPADTQSAP</sequence>
<evidence type="ECO:0000313" key="2">
    <source>
        <dbReference type="EMBL" id="RED27294.1"/>
    </source>
</evidence>
<keyword evidence="5" id="KW-1185">Reference proteome</keyword>
<dbReference type="EMBL" id="QRDT01000027">
    <property type="protein sequence ID" value="RED27294.1"/>
    <property type="molecule type" value="Genomic_DNA"/>
</dbReference>
<dbReference type="RefSeq" id="WP_244601356.1">
    <property type="nucleotide sequence ID" value="NZ_QRDT01000027.1"/>
</dbReference>
<accession>A0A336JTM6</accession>
<gene>
    <name evidence="2" type="ORF">BJ125_12733</name>
    <name evidence="3" type="ORF">SAMN05892882_12733</name>
</gene>
<evidence type="ECO:0000313" key="5">
    <source>
        <dbReference type="Proteomes" id="UP000256343"/>
    </source>
</evidence>
<evidence type="ECO:0000313" key="3">
    <source>
        <dbReference type="EMBL" id="SSW92950.1"/>
    </source>
</evidence>
<feature type="region of interest" description="Disordered" evidence="1">
    <location>
        <begin position="67"/>
        <end position="93"/>
    </location>
</feature>
<name>A0A336JTM6_9BRAD</name>
<reference evidence="3 4" key="1">
    <citation type="submission" date="2017-08" db="EMBL/GenBank/DDBJ databases">
        <authorList>
            <person name="de Groot N.N."/>
        </authorList>
    </citation>
    <scope>NUCLEOTIDE SEQUENCE [LARGE SCALE GENOMIC DNA]</scope>
    <source>
        <strain evidence="3 4">JA575</strain>
    </source>
</reference>
<dbReference type="Proteomes" id="UP000252631">
    <property type="component" value="Unassembled WGS sequence"/>
</dbReference>
<dbReference type="Proteomes" id="UP000256343">
    <property type="component" value="Unassembled WGS sequence"/>
</dbReference>
<organism evidence="3 4">
    <name type="scientific">Rhodopseudomonas pentothenatexigens</name>
    <dbReference type="NCBI Taxonomy" id="999699"/>
    <lineage>
        <taxon>Bacteria</taxon>
        <taxon>Pseudomonadati</taxon>
        <taxon>Pseudomonadota</taxon>
        <taxon>Alphaproteobacteria</taxon>
        <taxon>Hyphomicrobiales</taxon>
        <taxon>Nitrobacteraceae</taxon>
        <taxon>Rhodopseudomonas</taxon>
    </lineage>
</organism>
<dbReference type="EMBL" id="UFQQ01000027">
    <property type="protein sequence ID" value="SSW92950.1"/>
    <property type="molecule type" value="Genomic_DNA"/>
</dbReference>
<evidence type="ECO:0000256" key="1">
    <source>
        <dbReference type="SAM" id="MobiDB-lite"/>
    </source>
</evidence>
<reference evidence="2 5" key="2">
    <citation type="submission" date="2018-07" db="EMBL/GenBank/DDBJ databases">
        <title>Genomic Encyclopedia of Archaeal and Bacterial Type Strains, Phase II (KMG-II): from individual species to whole genera.</title>
        <authorList>
            <person name="Goeker M."/>
        </authorList>
    </citation>
    <scope>NUCLEOTIDE SEQUENCE [LARGE SCALE GENOMIC DNA]</scope>
    <source>
        <strain evidence="2 5">JA575</strain>
    </source>
</reference>
<feature type="compositionally biased region" description="Polar residues" evidence="1">
    <location>
        <begin position="80"/>
        <end position="93"/>
    </location>
</feature>
<dbReference type="AlphaFoldDB" id="A0A336JTM6"/>
<proteinExistence type="predicted"/>
<evidence type="ECO:0000313" key="4">
    <source>
        <dbReference type="Proteomes" id="UP000252631"/>
    </source>
</evidence>
<protein>
    <submittedName>
        <fullName evidence="3">Uncharacterized protein</fullName>
    </submittedName>
</protein>